<evidence type="ECO:0000313" key="3">
    <source>
        <dbReference type="Proteomes" id="UP000652761"/>
    </source>
</evidence>
<evidence type="ECO:0000256" key="1">
    <source>
        <dbReference type="SAM" id="Phobius"/>
    </source>
</evidence>
<keyword evidence="1" id="KW-1133">Transmembrane helix</keyword>
<protein>
    <submittedName>
        <fullName evidence="2">Uncharacterized protein</fullName>
    </submittedName>
</protein>
<sequence length="258" mass="27017">MLQALRVLSGHTLMEAPISTNAASMATLFIVNVTHKGIFLASGAANSPSENGVVEQVGGLEQAGFEAWGCGLCQGHLSDDVAAATVAVAGTVVGRAVTVVVVVAVVVVVVAAIASAVVDVVSNPRESKGIQGHEGCKDIGQRLGQRRILGSLGSVGLSGGIVVLRWRDLGILALVLRRVLTLRKLLSVVTPWLLRLLSVWGPTHRALGVTHSTHLLIGLDPFNNWALRLLGVTGFRGLEHGVYRRVLELGLNETGSTI</sequence>
<dbReference type="Proteomes" id="UP000652761">
    <property type="component" value="Unassembled WGS sequence"/>
</dbReference>
<dbReference type="AlphaFoldDB" id="A0A843WCP8"/>
<gene>
    <name evidence="2" type="ORF">Taro_037394</name>
</gene>
<feature type="transmembrane region" description="Helical" evidence="1">
    <location>
        <begin position="96"/>
        <end position="118"/>
    </location>
</feature>
<reference evidence="2" key="1">
    <citation type="submission" date="2017-07" db="EMBL/GenBank/DDBJ databases">
        <title>Taro Niue Genome Assembly and Annotation.</title>
        <authorList>
            <person name="Atibalentja N."/>
            <person name="Keating K."/>
            <person name="Fields C.J."/>
        </authorList>
    </citation>
    <scope>NUCLEOTIDE SEQUENCE</scope>
    <source>
        <strain evidence="2">Niue_2</strain>
        <tissue evidence="2">Leaf</tissue>
    </source>
</reference>
<name>A0A843WCP8_COLES</name>
<comment type="caution">
    <text evidence="2">The sequence shown here is derived from an EMBL/GenBank/DDBJ whole genome shotgun (WGS) entry which is preliminary data.</text>
</comment>
<keyword evidence="1" id="KW-0812">Transmembrane</keyword>
<dbReference type="EMBL" id="NMUH01003248">
    <property type="protein sequence ID" value="MQM04588.1"/>
    <property type="molecule type" value="Genomic_DNA"/>
</dbReference>
<evidence type="ECO:0000313" key="2">
    <source>
        <dbReference type="EMBL" id="MQM04588.1"/>
    </source>
</evidence>
<accession>A0A843WCP8</accession>
<keyword evidence="1" id="KW-0472">Membrane</keyword>
<keyword evidence="3" id="KW-1185">Reference proteome</keyword>
<organism evidence="2 3">
    <name type="scientific">Colocasia esculenta</name>
    <name type="common">Wild taro</name>
    <name type="synonym">Arum esculentum</name>
    <dbReference type="NCBI Taxonomy" id="4460"/>
    <lineage>
        <taxon>Eukaryota</taxon>
        <taxon>Viridiplantae</taxon>
        <taxon>Streptophyta</taxon>
        <taxon>Embryophyta</taxon>
        <taxon>Tracheophyta</taxon>
        <taxon>Spermatophyta</taxon>
        <taxon>Magnoliopsida</taxon>
        <taxon>Liliopsida</taxon>
        <taxon>Araceae</taxon>
        <taxon>Aroideae</taxon>
        <taxon>Colocasieae</taxon>
        <taxon>Colocasia</taxon>
    </lineage>
</organism>
<proteinExistence type="predicted"/>